<feature type="region of interest" description="Disordered" evidence="1">
    <location>
        <begin position="1"/>
        <end position="32"/>
    </location>
</feature>
<dbReference type="Proteomes" id="UP000521943">
    <property type="component" value="Unassembled WGS sequence"/>
</dbReference>
<evidence type="ECO:0000313" key="2">
    <source>
        <dbReference type="EMBL" id="KAF6743801.1"/>
    </source>
</evidence>
<dbReference type="EMBL" id="JACGCI010000135">
    <property type="protein sequence ID" value="KAF6743801.1"/>
    <property type="molecule type" value="Genomic_DNA"/>
</dbReference>
<sequence length="402" mass="43494">MSSSLSTNIVVGRKQRDRRIKRGHHRDRGKPSRSADLLVVVPVYVGIPARSLLCTLQDPGDASAPASVIEQLLSFLYTFASVLNVLPCITASLPGKYSMPPVPPLSHSRSPGSSSPRSLEASGTVHHKLAFAPNNLPKGFHALIFYHRAIAVHIVHESTSPPHPPFHKRVMQESGEAEQETGGITRGSARKTGKVHGGTPGECTRGAKRVRDAGKLYRADGAGLVLRSNQPRALEKPESRVVVWIARLSIREPRGKHRQGAGGKATPSLERRWAVGGTDGGGVVGSSIGRLAPEDVLAPASRKCVSALDNRVFSIPRGLQLHRVNKSTSDEENHAIGLVPVEVALLSGNILRLVFKYLSETYTVIVLLSAHKSEAPVKRCHPFREIPHSMSEVFAPELLLYV</sequence>
<feature type="compositionally biased region" description="Basic residues" evidence="1">
    <location>
        <begin position="13"/>
        <end position="28"/>
    </location>
</feature>
<dbReference type="OrthoDB" id="10642163at2759"/>
<name>A0A8H6HCN1_9AGAR</name>
<feature type="region of interest" description="Disordered" evidence="1">
    <location>
        <begin position="174"/>
        <end position="206"/>
    </location>
</feature>
<comment type="caution">
    <text evidence="2">The sequence shown here is derived from an EMBL/GenBank/DDBJ whole genome shotgun (WGS) entry which is preliminary data.</text>
</comment>
<evidence type="ECO:0000313" key="3">
    <source>
        <dbReference type="Proteomes" id="UP000521943"/>
    </source>
</evidence>
<feature type="region of interest" description="Disordered" evidence="1">
    <location>
        <begin position="102"/>
        <end position="121"/>
    </location>
</feature>
<proteinExistence type="predicted"/>
<evidence type="ECO:0000256" key="1">
    <source>
        <dbReference type="SAM" id="MobiDB-lite"/>
    </source>
</evidence>
<dbReference type="AlphaFoldDB" id="A0A8H6HCN1"/>
<protein>
    <submittedName>
        <fullName evidence="2">Uncharacterized protein</fullName>
    </submittedName>
</protein>
<organism evidence="2 3">
    <name type="scientific">Ephemerocybe angulata</name>
    <dbReference type="NCBI Taxonomy" id="980116"/>
    <lineage>
        <taxon>Eukaryota</taxon>
        <taxon>Fungi</taxon>
        <taxon>Dikarya</taxon>
        <taxon>Basidiomycota</taxon>
        <taxon>Agaricomycotina</taxon>
        <taxon>Agaricomycetes</taxon>
        <taxon>Agaricomycetidae</taxon>
        <taxon>Agaricales</taxon>
        <taxon>Agaricineae</taxon>
        <taxon>Psathyrellaceae</taxon>
        <taxon>Ephemerocybe</taxon>
    </lineage>
</organism>
<reference evidence="2 3" key="1">
    <citation type="submission" date="2020-07" db="EMBL/GenBank/DDBJ databases">
        <title>Comparative genomics of pyrophilous fungi reveals a link between fire events and developmental genes.</title>
        <authorList>
            <consortium name="DOE Joint Genome Institute"/>
            <person name="Steindorff A.S."/>
            <person name="Carver A."/>
            <person name="Calhoun S."/>
            <person name="Stillman K."/>
            <person name="Liu H."/>
            <person name="Lipzen A."/>
            <person name="Pangilinan J."/>
            <person name="Labutti K."/>
            <person name="Bruns T.D."/>
            <person name="Grigoriev I.V."/>
        </authorList>
    </citation>
    <scope>NUCLEOTIDE SEQUENCE [LARGE SCALE GENOMIC DNA]</scope>
    <source>
        <strain evidence="2 3">CBS 144469</strain>
    </source>
</reference>
<feature type="compositionally biased region" description="Low complexity" evidence="1">
    <location>
        <begin position="105"/>
        <end position="119"/>
    </location>
</feature>
<keyword evidence="3" id="KW-1185">Reference proteome</keyword>
<gene>
    <name evidence="2" type="ORF">DFP72DRAFT_1098059</name>
</gene>
<accession>A0A8H6HCN1</accession>